<evidence type="ECO:0000256" key="1">
    <source>
        <dbReference type="SAM" id="MobiDB-lite"/>
    </source>
</evidence>
<comment type="caution">
    <text evidence="2">The sequence shown here is derived from an EMBL/GenBank/DDBJ whole genome shotgun (WGS) entry which is preliminary data.</text>
</comment>
<gene>
    <name evidence="2" type="ORF">DR999_PMT04180</name>
</gene>
<accession>A0A4D9EZI8</accession>
<organism evidence="2 3">
    <name type="scientific">Platysternon megacephalum</name>
    <name type="common">big-headed turtle</name>
    <dbReference type="NCBI Taxonomy" id="55544"/>
    <lineage>
        <taxon>Eukaryota</taxon>
        <taxon>Metazoa</taxon>
        <taxon>Chordata</taxon>
        <taxon>Craniata</taxon>
        <taxon>Vertebrata</taxon>
        <taxon>Euteleostomi</taxon>
        <taxon>Archelosauria</taxon>
        <taxon>Testudinata</taxon>
        <taxon>Testudines</taxon>
        <taxon>Cryptodira</taxon>
        <taxon>Durocryptodira</taxon>
        <taxon>Testudinoidea</taxon>
        <taxon>Platysternidae</taxon>
        <taxon>Platysternon</taxon>
    </lineage>
</organism>
<feature type="region of interest" description="Disordered" evidence="1">
    <location>
        <begin position="91"/>
        <end position="112"/>
    </location>
</feature>
<reference evidence="2 3" key="1">
    <citation type="submission" date="2019-04" db="EMBL/GenBank/DDBJ databases">
        <title>Draft genome of the big-headed turtle Platysternon megacephalum.</title>
        <authorList>
            <person name="Gong S."/>
        </authorList>
    </citation>
    <scope>NUCLEOTIDE SEQUENCE [LARGE SCALE GENOMIC DNA]</scope>
    <source>
        <strain evidence="2">DO16091913</strain>
        <tissue evidence="2">Muscle</tissue>
    </source>
</reference>
<dbReference type="AlphaFoldDB" id="A0A4D9EZI8"/>
<dbReference type="EMBL" id="QXTE01000021">
    <property type="protein sequence ID" value="TFK12602.1"/>
    <property type="molecule type" value="Genomic_DNA"/>
</dbReference>
<dbReference type="Proteomes" id="UP000297703">
    <property type="component" value="Unassembled WGS sequence"/>
</dbReference>
<proteinExistence type="predicted"/>
<keyword evidence="3" id="KW-1185">Reference proteome</keyword>
<evidence type="ECO:0000313" key="3">
    <source>
        <dbReference type="Proteomes" id="UP000297703"/>
    </source>
</evidence>
<sequence>MGGRYKISAERNRESVCVRERGGPRGQRGREKGTRRAQGSGCALRDTASRAPRRGARGRAGLPQAPTWIPAETPEGCAARPSLNCAQLRVSSQWSQAAANDKPHPAPRGDVS</sequence>
<evidence type="ECO:0000313" key="2">
    <source>
        <dbReference type="EMBL" id="TFK12602.1"/>
    </source>
</evidence>
<name>A0A4D9EZI8_9SAUR</name>
<protein>
    <submittedName>
        <fullName evidence="2">RNA-binding protein 14</fullName>
    </submittedName>
</protein>
<feature type="compositionally biased region" description="Basic and acidic residues" evidence="1">
    <location>
        <begin position="7"/>
        <end position="34"/>
    </location>
</feature>
<feature type="region of interest" description="Disordered" evidence="1">
    <location>
        <begin position="1"/>
        <end position="74"/>
    </location>
</feature>
<reference evidence="2 3" key="2">
    <citation type="submission" date="2019-04" db="EMBL/GenBank/DDBJ databases">
        <title>The genome sequence of big-headed turtle.</title>
        <authorList>
            <person name="Gong S."/>
        </authorList>
    </citation>
    <scope>NUCLEOTIDE SEQUENCE [LARGE SCALE GENOMIC DNA]</scope>
    <source>
        <strain evidence="2">DO16091913</strain>
        <tissue evidence="2">Muscle</tissue>
    </source>
</reference>